<dbReference type="InterPro" id="IPR036390">
    <property type="entry name" value="WH_DNA-bd_sf"/>
</dbReference>
<dbReference type="Gene3D" id="1.10.10.10">
    <property type="entry name" value="Winged helix-like DNA-binding domain superfamily/Winged helix DNA-binding domain"/>
    <property type="match status" value="1"/>
</dbReference>
<protein>
    <submittedName>
        <fullName evidence="5">GntR family transcriptional regulator</fullName>
    </submittedName>
</protein>
<dbReference type="GO" id="GO:0003677">
    <property type="term" value="F:DNA binding"/>
    <property type="evidence" value="ECO:0007669"/>
    <property type="project" value="UniProtKB-KW"/>
</dbReference>
<evidence type="ECO:0000259" key="4">
    <source>
        <dbReference type="PROSITE" id="PS50949"/>
    </source>
</evidence>
<dbReference type="SUPFAM" id="SSF46785">
    <property type="entry name" value="Winged helix' DNA-binding domain"/>
    <property type="match status" value="1"/>
</dbReference>
<dbReference type="PROSITE" id="PS50949">
    <property type="entry name" value="HTH_GNTR"/>
    <property type="match status" value="1"/>
</dbReference>
<dbReference type="SUPFAM" id="SSF48008">
    <property type="entry name" value="GntR ligand-binding domain-like"/>
    <property type="match status" value="1"/>
</dbReference>
<evidence type="ECO:0000313" key="5">
    <source>
        <dbReference type="EMBL" id="SAL45201.1"/>
    </source>
</evidence>
<dbReference type="EMBL" id="FCNY02000008">
    <property type="protein sequence ID" value="SAL45201.1"/>
    <property type="molecule type" value="Genomic_DNA"/>
</dbReference>
<dbReference type="InterPro" id="IPR036388">
    <property type="entry name" value="WH-like_DNA-bd_sf"/>
</dbReference>
<proteinExistence type="predicted"/>
<keyword evidence="3" id="KW-0804">Transcription</keyword>
<keyword evidence="6" id="KW-1185">Reference proteome</keyword>
<reference evidence="6" key="1">
    <citation type="submission" date="2016-01" db="EMBL/GenBank/DDBJ databases">
        <authorList>
            <person name="Peeters C."/>
        </authorList>
    </citation>
    <scope>NUCLEOTIDE SEQUENCE [LARGE SCALE GENOMIC DNA]</scope>
</reference>
<evidence type="ECO:0000256" key="3">
    <source>
        <dbReference type="ARBA" id="ARBA00023163"/>
    </source>
</evidence>
<dbReference type="PRINTS" id="PR00035">
    <property type="entry name" value="HTHGNTR"/>
</dbReference>
<dbReference type="Pfam" id="PF07729">
    <property type="entry name" value="FCD"/>
    <property type="match status" value="1"/>
</dbReference>
<dbReference type="Gene3D" id="1.20.120.530">
    <property type="entry name" value="GntR ligand-binding domain-like"/>
    <property type="match status" value="1"/>
</dbReference>
<dbReference type="PANTHER" id="PTHR43537:SF5">
    <property type="entry name" value="UXU OPERON TRANSCRIPTIONAL REGULATOR"/>
    <property type="match status" value="1"/>
</dbReference>
<dbReference type="CDD" id="cd07377">
    <property type="entry name" value="WHTH_GntR"/>
    <property type="match status" value="1"/>
</dbReference>
<dbReference type="PANTHER" id="PTHR43537">
    <property type="entry name" value="TRANSCRIPTIONAL REGULATOR, GNTR FAMILY"/>
    <property type="match status" value="1"/>
</dbReference>
<dbReference type="SMART" id="SM00345">
    <property type="entry name" value="HTH_GNTR"/>
    <property type="match status" value="1"/>
</dbReference>
<dbReference type="AlphaFoldDB" id="A0A158HMP6"/>
<dbReference type="InterPro" id="IPR008920">
    <property type="entry name" value="TF_FadR/GntR_C"/>
</dbReference>
<organism evidence="5 6">
    <name type="scientific">Caballeronia cordobensis</name>
    <name type="common">Burkholderia cordobensis</name>
    <dbReference type="NCBI Taxonomy" id="1353886"/>
    <lineage>
        <taxon>Bacteria</taxon>
        <taxon>Pseudomonadati</taxon>
        <taxon>Pseudomonadota</taxon>
        <taxon>Betaproteobacteria</taxon>
        <taxon>Burkholderiales</taxon>
        <taxon>Burkholderiaceae</taxon>
        <taxon>Caballeronia</taxon>
    </lineage>
</organism>
<dbReference type="GO" id="GO:0003700">
    <property type="term" value="F:DNA-binding transcription factor activity"/>
    <property type="evidence" value="ECO:0007669"/>
    <property type="project" value="InterPro"/>
</dbReference>
<dbReference type="InterPro" id="IPR000524">
    <property type="entry name" value="Tscrpt_reg_HTH_GntR"/>
</dbReference>
<dbReference type="InterPro" id="IPR011711">
    <property type="entry name" value="GntR_C"/>
</dbReference>
<evidence type="ECO:0000256" key="2">
    <source>
        <dbReference type="ARBA" id="ARBA00023125"/>
    </source>
</evidence>
<dbReference type="Pfam" id="PF00392">
    <property type="entry name" value="GntR"/>
    <property type="match status" value="1"/>
</dbReference>
<dbReference type="SMART" id="SM00895">
    <property type="entry name" value="FCD"/>
    <property type="match status" value="1"/>
</dbReference>
<gene>
    <name evidence="5" type="ORF">AWB70_03506</name>
</gene>
<keyword evidence="2" id="KW-0238">DNA-binding</keyword>
<feature type="domain" description="HTH gntR-type" evidence="4">
    <location>
        <begin position="14"/>
        <end position="82"/>
    </location>
</feature>
<sequence>MQQPHTTERRAGRRETVARVARQLESAIEEAGLRNEPRLPPERELALTLGVSRSTLREAIQRLIATGAIDARHGRGLFIRRAPPASDMLEPSVFGETAASRRDTLEFRLVVECAAARLAATRAADSDLRELQTLLQRMTDAVHARDVEAEALADAHFHLALVRASHNRMLATLCLNAGSTLRSHIARNTLLASASEDESHRLATARLAQHRAIYDAVSAHRPHTAAEAMQTHIEEVGRQFDDCE</sequence>
<evidence type="ECO:0000313" key="6">
    <source>
        <dbReference type="Proteomes" id="UP000054740"/>
    </source>
</evidence>
<name>A0A158HMP6_CABCO</name>
<dbReference type="Proteomes" id="UP000054740">
    <property type="component" value="Unassembled WGS sequence"/>
</dbReference>
<accession>A0A158HMP6</accession>
<keyword evidence="1" id="KW-0805">Transcription regulation</keyword>
<dbReference type="RefSeq" id="WP_053570753.1">
    <property type="nucleotide sequence ID" value="NZ_FCNY02000008.1"/>
</dbReference>
<evidence type="ECO:0000256" key="1">
    <source>
        <dbReference type="ARBA" id="ARBA00023015"/>
    </source>
</evidence>